<name>A0A010SCQ4_9PEZI</name>
<dbReference type="HOGENOM" id="CLU_1194796_0_0_1"/>
<sequence>MEHSMPVDQGTRNPVTEEAQNMSPQCQEVENCCHPPFPKPSSQVLLLTTSRDLPPHLPLFVGICKLRPQQEAARSEFVRIFLEALAASEAWYALATEELQAFEQSQPSRTEVESLAHRLDHSLHEMMVCFDDFFFFGALTRYPHKPTDTKIPRYSHVELLTGFGDLKGEIGDNTFADSTPVFEVDRWFAEIRLLPKMTKYENLISKVEPILFEEIVESLIHEMVHAYIQMFA</sequence>
<evidence type="ECO:0000313" key="2">
    <source>
        <dbReference type="EMBL" id="EXF82533.1"/>
    </source>
</evidence>
<gene>
    <name evidence="2" type="ORF">CFIO01_11007</name>
</gene>
<proteinExistence type="predicted"/>
<dbReference type="KEGG" id="cfj:CFIO01_11007"/>
<dbReference type="EMBL" id="JARH01000317">
    <property type="protein sequence ID" value="EXF82533.1"/>
    <property type="molecule type" value="Genomic_DNA"/>
</dbReference>
<feature type="region of interest" description="Disordered" evidence="1">
    <location>
        <begin position="1"/>
        <end position="23"/>
    </location>
</feature>
<keyword evidence="3" id="KW-1185">Reference proteome</keyword>
<reference evidence="2 3" key="1">
    <citation type="submission" date="2014-02" db="EMBL/GenBank/DDBJ databases">
        <title>The genome sequence of Colletotrichum fioriniae PJ7.</title>
        <authorList>
            <person name="Baroncelli R."/>
            <person name="Thon M.R."/>
        </authorList>
    </citation>
    <scope>NUCLEOTIDE SEQUENCE [LARGE SCALE GENOMIC DNA]</scope>
    <source>
        <strain evidence="2 3">PJ7</strain>
    </source>
</reference>
<protein>
    <submittedName>
        <fullName evidence="2">Uncharacterized protein</fullName>
    </submittedName>
</protein>
<feature type="compositionally biased region" description="Polar residues" evidence="1">
    <location>
        <begin position="10"/>
        <end position="23"/>
    </location>
</feature>
<dbReference type="AlphaFoldDB" id="A0A010SCQ4"/>
<accession>A0A010SCQ4</accession>
<evidence type="ECO:0000313" key="3">
    <source>
        <dbReference type="Proteomes" id="UP000020467"/>
    </source>
</evidence>
<dbReference type="OrthoDB" id="5236983at2759"/>
<comment type="caution">
    <text evidence="2">The sequence shown here is derived from an EMBL/GenBank/DDBJ whole genome shotgun (WGS) entry which is preliminary data.</text>
</comment>
<organism evidence="2 3">
    <name type="scientific">Colletotrichum fioriniae PJ7</name>
    <dbReference type="NCBI Taxonomy" id="1445577"/>
    <lineage>
        <taxon>Eukaryota</taxon>
        <taxon>Fungi</taxon>
        <taxon>Dikarya</taxon>
        <taxon>Ascomycota</taxon>
        <taxon>Pezizomycotina</taxon>
        <taxon>Sordariomycetes</taxon>
        <taxon>Hypocreomycetidae</taxon>
        <taxon>Glomerellales</taxon>
        <taxon>Glomerellaceae</taxon>
        <taxon>Colletotrichum</taxon>
        <taxon>Colletotrichum acutatum species complex</taxon>
    </lineage>
</organism>
<dbReference type="Proteomes" id="UP000020467">
    <property type="component" value="Unassembled WGS sequence"/>
</dbReference>
<evidence type="ECO:0000256" key="1">
    <source>
        <dbReference type="SAM" id="MobiDB-lite"/>
    </source>
</evidence>